<feature type="region of interest" description="Disordered" evidence="1">
    <location>
        <begin position="186"/>
        <end position="216"/>
    </location>
</feature>
<feature type="compositionally biased region" description="Low complexity" evidence="1">
    <location>
        <begin position="196"/>
        <end position="209"/>
    </location>
</feature>
<dbReference type="AlphaFoldDB" id="A0A0J7KEB1"/>
<comment type="caution">
    <text evidence="2">The sequence shown here is derived from an EMBL/GenBank/DDBJ whole genome shotgun (WGS) entry which is preliminary data.</text>
</comment>
<accession>A0A0J7KEB1</accession>
<evidence type="ECO:0000313" key="2">
    <source>
        <dbReference type="EMBL" id="KMQ88531.1"/>
    </source>
</evidence>
<keyword evidence="2" id="KW-0695">RNA-directed DNA polymerase</keyword>
<dbReference type="PaxDb" id="67767-A0A0J7KEB1"/>
<gene>
    <name evidence="2" type="ORF">RF55_11961</name>
</gene>
<evidence type="ECO:0000256" key="1">
    <source>
        <dbReference type="SAM" id="MobiDB-lite"/>
    </source>
</evidence>
<feature type="compositionally biased region" description="Basic and acidic residues" evidence="1">
    <location>
        <begin position="186"/>
        <end position="195"/>
    </location>
</feature>
<evidence type="ECO:0000313" key="3">
    <source>
        <dbReference type="Proteomes" id="UP000036403"/>
    </source>
</evidence>
<keyword evidence="2" id="KW-0548">Nucleotidyltransferase</keyword>
<dbReference type="GO" id="GO:0003964">
    <property type="term" value="F:RNA-directed DNA polymerase activity"/>
    <property type="evidence" value="ECO:0007669"/>
    <property type="project" value="UniProtKB-KW"/>
</dbReference>
<dbReference type="Proteomes" id="UP000036403">
    <property type="component" value="Unassembled WGS sequence"/>
</dbReference>
<keyword evidence="3" id="KW-1185">Reference proteome</keyword>
<reference evidence="2 3" key="1">
    <citation type="submission" date="2015-04" db="EMBL/GenBank/DDBJ databases">
        <title>Lasius niger genome sequencing.</title>
        <authorList>
            <person name="Konorov E.A."/>
            <person name="Nikitin M.A."/>
            <person name="Kirill M.V."/>
            <person name="Chang P."/>
        </authorList>
    </citation>
    <scope>NUCLEOTIDE SEQUENCE [LARGE SCALE GENOMIC DNA]</scope>
    <source>
        <tissue evidence="2">Whole</tissue>
    </source>
</reference>
<proteinExistence type="predicted"/>
<dbReference type="EMBL" id="LBMM01008917">
    <property type="protein sequence ID" value="KMQ88531.1"/>
    <property type="molecule type" value="Genomic_DNA"/>
</dbReference>
<name>A0A0J7KEB1_LASNI</name>
<sequence>MLLARLPPIKLLATARKRTYERIKELRDNGNVEAINRKEIVETEFVNMCNAWRAMLEKPNTPGEFTKMFIVPRLEAWMTRDTVNSMSFHLYQVFTNHGCFSKYLHLIEKKADAMCFVCGMDDVDDAYHTLRDCPIWDTQRLDMREKLNLTIDFTLGDVIDAIITSKESWVAFSAFVEGIMRQKENEERRLERARDFSSSSPSPFPAADDGSTSESD</sequence>
<keyword evidence="2" id="KW-0808">Transferase</keyword>
<organism evidence="2 3">
    <name type="scientific">Lasius niger</name>
    <name type="common">Black garden ant</name>
    <dbReference type="NCBI Taxonomy" id="67767"/>
    <lineage>
        <taxon>Eukaryota</taxon>
        <taxon>Metazoa</taxon>
        <taxon>Ecdysozoa</taxon>
        <taxon>Arthropoda</taxon>
        <taxon>Hexapoda</taxon>
        <taxon>Insecta</taxon>
        <taxon>Pterygota</taxon>
        <taxon>Neoptera</taxon>
        <taxon>Endopterygota</taxon>
        <taxon>Hymenoptera</taxon>
        <taxon>Apocrita</taxon>
        <taxon>Aculeata</taxon>
        <taxon>Formicoidea</taxon>
        <taxon>Formicidae</taxon>
        <taxon>Formicinae</taxon>
        <taxon>Lasius</taxon>
        <taxon>Lasius</taxon>
    </lineage>
</organism>
<protein>
    <submittedName>
        <fullName evidence="2">Reverse transcriptase</fullName>
    </submittedName>
</protein>
<dbReference type="OrthoDB" id="8058917at2759"/>